<dbReference type="Gene3D" id="3.30.750.24">
    <property type="entry name" value="STAS domain"/>
    <property type="match status" value="1"/>
</dbReference>
<dbReference type="Pfam" id="PF14213">
    <property type="entry name" value="DUF4325"/>
    <property type="match status" value="1"/>
</dbReference>
<dbReference type="SUPFAM" id="SSF52091">
    <property type="entry name" value="SpoIIaa-like"/>
    <property type="match status" value="1"/>
</dbReference>
<dbReference type="InterPro" id="IPR036890">
    <property type="entry name" value="HATPase_C_sf"/>
</dbReference>
<accession>A0AB39W598</accession>
<organism evidence="2">
    <name type="scientific">Flavobacterium sp. WC2409</name>
    <dbReference type="NCBI Taxonomy" id="3234139"/>
    <lineage>
        <taxon>Bacteria</taxon>
        <taxon>Pseudomonadati</taxon>
        <taxon>Bacteroidota</taxon>
        <taxon>Flavobacteriia</taxon>
        <taxon>Flavobacteriales</taxon>
        <taxon>Flavobacteriaceae</taxon>
        <taxon>Flavobacterium</taxon>
    </lineage>
</organism>
<dbReference type="EMBL" id="CP165625">
    <property type="protein sequence ID" value="XDU96487.1"/>
    <property type="molecule type" value="Genomic_DNA"/>
</dbReference>
<dbReference type="SUPFAM" id="SSF55874">
    <property type="entry name" value="ATPase domain of HSP90 chaperone/DNA topoisomerase II/histidine kinase"/>
    <property type="match status" value="1"/>
</dbReference>
<sequence length="420" mass="47056">MFKTCYFRKHEPAIQLTGKLNAFNVKDFCSALDKFYETGKKNLTIDFERVERAYPSGVLPIITSLDLVRKKGITIYVKLPKNDGTRKLFRSVNWAHYLSPEQFEKSESTHDRHLVTRRFENAEQQKKVVDDFMDVVLRSMPVPKDILSGLEWSINEITDNVLNHSESKFGGIIQASTYPGEQTIAFAIADSGRGILKSMQEGYPSLRTELDAIGEAVKAGVTRNPKFGQGNGLAGSLRVTTMTGGSFDITSGNGRLVVTQEETVKKPFIYSKYQGTIVCGQIKITDDFSISKALDFDGNKSTYIPVDIVEMQYEMQDKDCLILIMKEESTGFGSRKSGLQIRTKIKNLMSARPNYPLIIDWSGVPVISSSFADELIGKLFLEMGAMSFSSIVRNQGMENLVRGLLDKAIAQRLTQEKDEE</sequence>
<protein>
    <submittedName>
        <fullName evidence="2">STAS-like domain-containing protein</fullName>
    </submittedName>
</protein>
<dbReference type="RefSeq" id="WP_369753647.1">
    <property type="nucleotide sequence ID" value="NZ_CP165625.1"/>
</dbReference>
<name>A0AB39W598_9FLAO</name>
<gene>
    <name evidence="2" type="ORF">AB3G34_05095</name>
</gene>
<dbReference type="Gene3D" id="3.30.565.10">
    <property type="entry name" value="Histidine kinase-like ATPase, C-terminal domain"/>
    <property type="match status" value="1"/>
</dbReference>
<dbReference type="InterPro" id="IPR025474">
    <property type="entry name" value="DUF4325"/>
</dbReference>
<dbReference type="AlphaFoldDB" id="A0AB39W598"/>
<dbReference type="InterPro" id="IPR036513">
    <property type="entry name" value="STAS_dom_sf"/>
</dbReference>
<reference evidence="2" key="1">
    <citation type="submission" date="2024-07" db="EMBL/GenBank/DDBJ databases">
        <authorList>
            <person name="Biller S.J."/>
        </authorList>
    </citation>
    <scope>NUCLEOTIDE SEQUENCE</scope>
    <source>
        <strain evidence="2">WC2409</strain>
    </source>
</reference>
<evidence type="ECO:0000313" key="2">
    <source>
        <dbReference type="EMBL" id="XDU96487.1"/>
    </source>
</evidence>
<proteinExistence type="predicted"/>
<feature type="domain" description="DUF4325" evidence="1">
    <location>
        <begin position="339"/>
        <end position="385"/>
    </location>
</feature>
<evidence type="ECO:0000259" key="1">
    <source>
        <dbReference type="Pfam" id="PF14213"/>
    </source>
</evidence>